<name>A0A930UX23_9ACTN</name>
<organism evidence="1 2">
    <name type="scientific">Nocardioides acrostichi</name>
    <dbReference type="NCBI Taxonomy" id="2784339"/>
    <lineage>
        <taxon>Bacteria</taxon>
        <taxon>Bacillati</taxon>
        <taxon>Actinomycetota</taxon>
        <taxon>Actinomycetes</taxon>
        <taxon>Propionibacteriales</taxon>
        <taxon>Nocardioidaceae</taxon>
        <taxon>Nocardioides</taxon>
    </lineage>
</organism>
<evidence type="ECO:0000313" key="1">
    <source>
        <dbReference type="EMBL" id="MBF4161262.1"/>
    </source>
</evidence>
<dbReference type="EMBL" id="JADIVZ010000002">
    <property type="protein sequence ID" value="MBF4161262.1"/>
    <property type="molecule type" value="Genomic_DNA"/>
</dbReference>
<sequence length="274" mass="28631">MSPVVFLGERSPIAEPRRLEIGLPGLLALAHRTDDALPAELRPTSWNEAESGAGIAGRDLADLLAEGEEALRSRGALDADGAVVPSIAADLVELAGNPRRVRLSLAGRGEALLAYLWAGADLAGSLVRHGSRCTLSLLDTRALGDEVATLLPDPVPVADRQPLAVPLETLSVVAADGEAAVPFGEARDLSSEVLQRLRRWDSSVQAVLHVAISSDDGVGVPRALVAFLAADGWWAATPTTAPAGADGEQWVRLQPTDRSGVLADVASLMTEAWT</sequence>
<protein>
    <submittedName>
        <fullName evidence="1">Uncharacterized protein</fullName>
    </submittedName>
</protein>
<gene>
    <name evidence="1" type="ORF">ISG29_06125</name>
</gene>
<dbReference type="Proteomes" id="UP000656804">
    <property type="component" value="Unassembled WGS sequence"/>
</dbReference>
<dbReference type="AlphaFoldDB" id="A0A930UX23"/>
<evidence type="ECO:0000313" key="2">
    <source>
        <dbReference type="Proteomes" id="UP000656804"/>
    </source>
</evidence>
<keyword evidence="2" id="KW-1185">Reference proteome</keyword>
<dbReference type="RefSeq" id="WP_194502504.1">
    <property type="nucleotide sequence ID" value="NZ_JADIVZ010000002.1"/>
</dbReference>
<reference evidence="1" key="1">
    <citation type="submission" date="2020-11" db="EMBL/GenBank/DDBJ databases">
        <title>Nocardioides sp. CBS4Y-1, whole genome shotgun sequence.</title>
        <authorList>
            <person name="Tuo L."/>
        </authorList>
    </citation>
    <scope>NUCLEOTIDE SEQUENCE</scope>
    <source>
        <strain evidence="1">CBS4Y-1</strain>
    </source>
</reference>
<accession>A0A930UX23</accession>
<comment type="caution">
    <text evidence="1">The sequence shown here is derived from an EMBL/GenBank/DDBJ whole genome shotgun (WGS) entry which is preliminary data.</text>
</comment>
<proteinExistence type="predicted"/>